<dbReference type="GO" id="GO:0016279">
    <property type="term" value="F:protein-lysine N-methyltransferase activity"/>
    <property type="evidence" value="ECO:0007669"/>
    <property type="project" value="InterPro"/>
</dbReference>
<comment type="caution">
    <text evidence="4">The sequence shown here is derived from an EMBL/GenBank/DDBJ whole genome shotgun (WGS) entry which is preliminary data.</text>
</comment>
<evidence type="ECO:0000256" key="3">
    <source>
        <dbReference type="ARBA" id="ARBA00022691"/>
    </source>
</evidence>
<evidence type="ECO:0000256" key="2">
    <source>
        <dbReference type="ARBA" id="ARBA00022679"/>
    </source>
</evidence>
<keyword evidence="5" id="KW-1185">Reference proteome</keyword>
<name>A0A4Y8LXG6_9BACL</name>
<dbReference type="AlphaFoldDB" id="A0A4Y8LXG6"/>
<dbReference type="OrthoDB" id="5510758at2"/>
<evidence type="ECO:0000313" key="4">
    <source>
        <dbReference type="EMBL" id="TFE24560.1"/>
    </source>
</evidence>
<reference evidence="4 5" key="1">
    <citation type="submission" date="2019-03" db="EMBL/GenBank/DDBJ databases">
        <title>Cohnella endophytica sp. nov., a novel endophytic bacterium isolated from bark of Sonneratia apetala.</title>
        <authorList>
            <person name="Tuo L."/>
        </authorList>
    </citation>
    <scope>NUCLEOTIDE SEQUENCE [LARGE SCALE GENOMIC DNA]</scope>
    <source>
        <strain evidence="4 5">CCTCC AB 208254</strain>
    </source>
</reference>
<accession>A0A4Y8LXG6</accession>
<keyword evidence="3" id="KW-0949">S-adenosyl-L-methionine</keyword>
<evidence type="ECO:0000256" key="1">
    <source>
        <dbReference type="ARBA" id="ARBA00022603"/>
    </source>
</evidence>
<dbReference type="Proteomes" id="UP000297900">
    <property type="component" value="Unassembled WGS sequence"/>
</dbReference>
<evidence type="ECO:0000313" key="5">
    <source>
        <dbReference type="Proteomes" id="UP000297900"/>
    </source>
</evidence>
<dbReference type="PANTHER" id="PTHR13610">
    <property type="entry name" value="METHYLTRANSFERASE DOMAIN-CONTAINING PROTEIN"/>
    <property type="match status" value="1"/>
</dbReference>
<keyword evidence="1 4" id="KW-0489">Methyltransferase</keyword>
<dbReference type="SUPFAM" id="SSF53335">
    <property type="entry name" value="S-adenosyl-L-methionine-dependent methyltransferases"/>
    <property type="match status" value="1"/>
</dbReference>
<dbReference type="Gene3D" id="3.40.50.150">
    <property type="entry name" value="Vaccinia Virus protein VP39"/>
    <property type="match status" value="1"/>
</dbReference>
<gene>
    <name evidence="4" type="ORF">E2980_15850</name>
</gene>
<dbReference type="InterPro" id="IPR029063">
    <property type="entry name" value="SAM-dependent_MTases_sf"/>
</dbReference>
<dbReference type="GO" id="GO:0032259">
    <property type="term" value="P:methylation"/>
    <property type="evidence" value="ECO:0007669"/>
    <property type="project" value="UniProtKB-KW"/>
</dbReference>
<dbReference type="EMBL" id="SOMN01000025">
    <property type="protein sequence ID" value="TFE24560.1"/>
    <property type="molecule type" value="Genomic_DNA"/>
</dbReference>
<dbReference type="PANTHER" id="PTHR13610:SF11">
    <property type="entry name" value="METHYLTRANSFERASE DOMAIN-CONTAINING PROTEIN"/>
    <property type="match status" value="1"/>
</dbReference>
<protein>
    <submittedName>
        <fullName evidence="4">Class I SAM-dependent methyltransferase</fullName>
    </submittedName>
</protein>
<sequence>MSFSLVAILLLALASIVHRSWMNGISPMPSSAPVRRAVVAEIHRLSEKGLIVEAGSGWGTLGIHIGRYCRGWRLVGIENSTLPLGISKILAWLTFGVQARRDSSDSSRTSVSFQRGDIYRYSYSEASMVVCYLYPEAMNRLSPMLQQQLRSDAFVISVCFALPGWQPERVITCGDLYRTKVYVYSAQPRRIEK</sequence>
<dbReference type="InterPro" id="IPR026170">
    <property type="entry name" value="FAM173A/B"/>
</dbReference>
<keyword evidence="2 4" id="KW-0808">Transferase</keyword>
<organism evidence="4 5">
    <name type="scientific">Cohnella luojiensis</name>
    <dbReference type="NCBI Taxonomy" id="652876"/>
    <lineage>
        <taxon>Bacteria</taxon>
        <taxon>Bacillati</taxon>
        <taxon>Bacillota</taxon>
        <taxon>Bacilli</taxon>
        <taxon>Bacillales</taxon>
        <taxon>Paenibacillaceae</taxon>
        <taxon>Cohnella</taxon>
    </lineage>
</organism>
<proteinExistence type="predicted"/>